<dbReference type="AlphaFoldDB" id="A0AAV6UN36"/>
<keyword evidence="5" id="KW-0698">rRNA processing</keyword>
<dbReference type="Gene3D" id="2.40.50.140">
    <property type="entry name" value="Nucleic acid-binding proteins"/>
    <property type="match status" value="1"/>
</dbReference>
<dbReference type="InterPro" id="IPR012340">
    <property type="entry name" value="NA-bd_OB-fold"/>
</dbReference>
<evidence type="ECO:0000259" key="11">
    <source>
        <dbReference type="Pfam" id="PF15985"/>
    </source>
</evidence>
<gene>
    <name evidence="12" type="ORF">JTE90_003242</name>
</gene>
<protein>
    <recommendedName>
        <fullName evidence="10">Exosome complex component RRP40</fullName>
    </recommendedName>
    <alternativeName>
        <fullName evidence="9">Ribosomal RNA-processing protein 40</fullName>
    </alternativeName>
</protein>
<comment type="subcellular location">
    <subcellularLocation>
        <location evidence="1">Cytoplasm</location>
    </subcellularLocation>
    <subcellularLocation>
        <location evidence="2">Nucleus</location>
        <location evidence="2">Nucleolus</location>
    </subcellularLocation>
</comment>
<dbReference type="InterPro" id="IPR037319">
    <property type="entry name" value="Rrp40_S1"/>
</dbReference>
<dbReference type="Pfam" id="PF21262">
    <property type="entry name" value="RRP40_S1"/>
    <property type="match status" value="1"/>
</dbReference>
<evidence type="ECO:0000256" key="8">
    <source>
        <dbReference type="ARBA" id="ARBA00023242"/>
    </source>
</evidence>
<dbReference type="GO" id="GO:0071038">
    <property type="term" value="P:TRAMP-dependent tRNA surveillance pathway"/>
    <property type="evidence" value="ECO:0007669"/>
    <property type="project" value="TreeGrafter"/>
</dbReference>
<comment type="similarity">
    <text evidence="3">Belongs to the RRP40 family.</text>
</comment>
<dbReference type="InterPro" id="IPR036612">
    <property type="entry name" value="KH_dom_type_1_sf"/>
</dbReference>
<sequence>MSTPTTTNTANLQTGSVVLPGDILLDVSTYADSNKKIIFGPGTKRFGDKIIITKCGVLKQNASNVYYVDNHQIRYVPSRRENVIGVVTKKGGDEAVVDIGSSEPAIVDLLSFEGATKRNKPNLKPGDLLYATILTACKDMEAELVCVDKYGKSVGFGVLPADGFVFNASLEYCRRLLLPNSRILKRLGKSIPFEIAVGANGRIWLKSKTLEKTMVLVQALIVLEFATTNEIESMCSELSTVNIM</sequence>
<dbReference type="Pfam" id="PF15985">
    <property type="entry name" value="KH_6"/>
    <property type="match status" value="1"/>
</dbReference>
<dbReference type="CDD" id="cd22526">
    <property type="entry name" value="KH-I_Rrp40"/>
    <property type="match status" value="1"/>
</dbReference>
<evidence type="ECO:0000256" key="10">
    <source>
        <dbReference type="ARBA" id="ARBA00069899"/>
    </source>
</evidence>
<dbReference type="PANTHER" id="PTHR21321:SF1">
    <property type="entry name" value="EXOSOME COMPLEX COMPONENT RRP40"/>
    <property type="match status" value="1"/>
</dbReference>
<dbReference type="Proteomes" id="UP000827092">
    <property type="component" value="Unassembled WGS sequence"/>
</dbReference>
<dbReference type="Gene3D" id="3.30.1370.10">
    <property type="entry name" value="K Homology domain, type 1"/>
    <property type="match status" value="1"/>
</dbReference>
<dbReference type="GO" id="GO:0071034">
    <property type="term" value="P:CUT catabolic process"/>
    <property type="evidence" value="ECO:0007669"/>
    <property type="project" value="TreeGrafter"/>
</dbReference>
<dbReference type="SUPFAM" id="SSF50249">
    <property type="entry name" value="Nucleic acid-binding proteins"/>
    <property type="match status" value="1"/>
</dbReference>
<evidence type="ECO:0000256" key="4">
    <source>
        <dbReference type="ARBA" id="ARBA00022490"/>
    </source>
</evidence>
<dbReference type="GO" id="GO:0000176">
    <property type="term" value="C:nuclear exosome (RNase complex)"/>
    <property type="evidence" value="ECO:0007669"/>
    <property type="project" value="TreeGrafter"/>
</dbReference>
<evidence type="ECO:0000256" key="3">
    <source>
        <dbReference type="ARBA" id="ARBA00007841"/>
    </source>
</evidence>
<dbReference type="CDD" id="cd05790">
    <property type="entry name" value="S1_Rrp40"/>
    <property type="match status" value="1"/>
</dbReference>
<evidence type="ECO:0000256" key="2">
    <source>
        <dbReference type="ARBA" id="ARBA00004604"/>
    </source>
</evidence>
<keyword evidence="8" id="KW-0539">Nucleus</keyword>
<reference evidence="12 13" key="1">
    <citation type="journal article" date="2022" name="Nat. Ecol. Evol.">
        <title>A masculinizing supergene underlies an exaggerated male reproductive morph in a spider.</title>
        <authorList>
            <person name="Hendrickx F."/>
            <person name="De Corte Z."/>
            <person name="Sonet G."/>
            <person name="Van Belleghem S.M."/>
            <person name="Kostlbacher S."/>
            <person name="Vangestel C."/>
        </authorList>
    </citation>
    <scope>NUCLEOTIDE SEQUENCE [LARGE SCALE GENOMIC DNA]</scope>
    <source>
        <strain evidence="12">W744_W776</strain>
    </source>
</reference>
<evidence type="ECO:0000256" key="7">
    <source>
        <dbReference type="ARBA" id="ARBA00022884"/>
    </source>
</evidence>
<evidence type="ECO:0000256" key="5">
    <source>
        <dbReference type="ARBA" id="ARBA00022552"/>
    </source>
</evidence>
<evidence type="ECO:0000313" key="13">
    <source>
        <dbReference type="Proteomes" id="UP000827092"/>
    </source>
</evidence>
<dbReference type="InterPro" id="IPR004088">
    <property type="entry name" value="KH_dom_type_1"/>
</dbReference>
<dbReference type="PANTHER" id="PTHR21321">
    <property type="entry name" value="PNAS-3 RELATED"/>
    <property type="match status" value="1"/>
</dbReference>
<evidence type="ECO:0000256" key="1">
    <source>
        <dbReference type="ARBA" id="ARBA00004496"/>
    </source>
</evidence>
<dbReference type="InterPro" id="IPR049469">
    <property type="entry name" value="RRP40_KH-I"/>
</dbReference>
<keyword evidence="6" id="KW-0271">Exosome</keyword>
<dbReference type="GO" id="GO:0003723">
    <property type="term" value="F:RNA binding"/>
    <property type="evidence" value="ECO:0007669"/>
    <property type="project" value="UniProtKB-KW"/>
</dbReference>
<comment type="caution">
    <text evidence="12">The sequence shown here is derived from an EMBL/GenBank/DDBJ whole genome shotgun (WGS) entry which is preliminary data.</text>
</comment>
<dbReference type="GO" id="GO:0034475">
    <property type="term" value="P:U4 snRNA 3'-end processing"/>
    <property type="evidence" value="ECO:0007669"/>
    <property type="project" value="TreeGrafter"/>
</dbReference>
<organism evidence="12 13">
    <name type="scientific">Oedothorax gibbosus</name>
    <dbReference type="NCBI Taxonomy" id="931172"/>
    <lineage>
        <taxon>Eukaryota</taxon>
        <taxon>Metazoa</taxon>
        <taxon>Ecdysozoa</taxon>
        <taxon>Arthropoda</taxon>
        <taxon>Chelicerata</taxon>
        <taxon>Arachnida</taxon>
        <taxon>Araneae</taxon>
        <taxon>Araneomorphae</taxon>
        <taxon>Entelegynae</taxon>
        <taxon>Araneoidea</taxon>
        <taxon>Linyphiidae</taxon>
        <taxon>Erigoninae</taxon>
        <taxon>Oedothorax</taxon>
    </lineage>
</organism>
<dbReference type="Gene3D" id="2.40.50.100">
    <property type="match status" value="1"/>
</dbReference>
<evidence type="ECO:0000256" key="9">
    <source>
        <dbReference type="ARBA" id="ARBA00030615"/>
    </source>
</evidence>
<dbReference type="GO" id="GO:0071035">
    <property type="term" value="P:nuclear polyadenylation-dependent rRNA catabolic process"/>
    <property type="evidence" value="ECO:0007669"/>
    <property type="project" value="TreeGrafter"/>
</dbReference>
<feature type="domain" description="K Homology" evidence="11">
    <location>
        <begin position="163"/>
        <end position="209"/>
    </location>
</feature>
<evidence type="ECO:0000256" key="6">
    <source>
        <dbReference type="ARBA" id="ARBA00022835"/>
    </source>
</evidence>
<accession>A0AAV6UN36</accession>
<dbReference type="EMBL" id="JAFNEN010000326">
    <property type="protein sequence ID" value="KAG8185704.1"/>
    <property type="molecule type" value="Genomic_DNA"/>
</dbReference>
<dbReference type="FunFam" id="2.40.50.140:FF:000112">
    <property type="entry name" value="Exosome complex component RRP40"/>
    <property type="match status" value="1"/>
</dbReference>
<dbReference type="GO" id="GO:0010468">
    <property type="term" value="P:regulation of gene expression"/>
    <property type="evidence" value="ECO:0007669"/>
    <property type="project" value="UniProtKB-ARBA"/>
</dbReference>
<dbReference type="SUPFAM" id="SSF110324">
    <property type="entry name" value="Ribosomal L27 protein-like"/>
    <property type="match status" value="1"/>
</dbReference>
<keyword evidence="4" id="KW-0963">Cytoplasm</keyword>
<dbReference type="GO" id="GO:0005730">
    <property type="term" value="C:nucleolus"/>
    <property type="evidence" value="ECO:0007669"/>
    <property type="project" value="UniProtKB-SubCell"/>
</dbReference>
<dbReference type="GO" id="GO:0000467">
    <property type="term" value="P:exonucleolytic trimming to generate mature 3'-end of 5.8S rRNA from tricistronic rRNA transcript (SSU-rRNA, 5.8S rRNA, LSU-rRNA)"/>
    <property type="evidence" value="ECO:0007669"/>
    <property type="project" value="TreeGrafter"/>
</dbReference>
<dbReference type="GO" id="GO:0071051">
    <property type="term" value="P:poly(A)-dependent snoRNA 3'-end processing"/>
    <property type="evidence" value="ECO:0007669"/>
    <property type="project" value="TreeGrafter"/>
</dbReference>
<proteinExistence type="inferred from homology"/>
<dbReference type="SUPFAM" id="SSF54791">
    <property type="entry name" value="Eukaryotic type KH-domain (KH-domain type I)"/>
    <property type="match status" value="1"/>
</dbReference>
<dbReference type="GO" id="GO:0000177">
    <property type="term" value="C:cytoplasmic exosome (RNase complex)"/>
    <property type="evidence" value="ECO:0007669"/>
    <property type="project" value="TreeGrafter"/>
</dbReference>
<dbReference type="FunFam" id="3.30.1370.10:FF:000038">
    <property type="entry name" value="exosome complex component RRP40"/>
    <property type="match status" value="1"/>
</dbReference>
<name>A0AAV6UN36_9ARAC</name>
<evidence type="ECO:0000313" key="12">
    <source>
        <dbReference type="EMBL" id="KAG8185704.1"/>
    </source>
</evidence>
<dbReference type="InterPro" id="IPR026699">
    <property type="entry name" value="Exosome_RNA_bind1/RRP40/RRP4"/>
</dbReference>
<keyword evidence="13" id="KW-1185">Reference proteome</keyword>
<keyword evidence="7" id="KW-0694">RNA-binding</keyword>